<gene>
    <name evidence="2" type="ORF">POL25_29775</name>
</gene>
<evidence type="ECO:0000313" key="3">
    <source>
        <dbReference type="Proteomes" id="UP001221686"/>
    </source>
</evidence>
<reference evidence="2 3" key="1">
    <citation type="submission" date="2022-11" db="EMBL/GenBank/DDBJ databases">
        <title>Minimal conservation of predation-associated metabolite biosynthetic gene clusters underscores biosynthetic potential of Myxococcota including descriptions for ten novel species: Archangium lansinium sp. nov., Myxococcus landrumus sp. nov., Nannocystis bai.</title>
        <authorList>
            <person name="Ahearne A."/>
            <person name="Stevens C."/>
            <person name="Dowd S."/>
        </authorList>
    </citation>
    <scope>NUCLEOTIDE SEQUENCE [LARGE SCALE GENOMIC DNA]</scope>
    <source>
        <strain evidence="2 3">BB15-2</strain>
    </source>
</reference>
<name>A0ABT5E5L0_9BACT</name>
<keyword evidence="3" id="KW-1185">Reference proteome</keyword>
<evidence type="ECO:0000313" key="2">
    <source>
        <dbReference type="EMBL" id="MDC0721132.1"/>
    </source>
</evidence>
<comment type="caution">
    <text evidence="2">The sequence shown here is derived from an EMBL/GenBank/DDBJ whole genome shotgun (WGS) entry which is preliminary data.</text>
</comment>
<organism evidence="2 3">
    <name type="scientific">Nannocystis bainbridge</name>
    <dbReference type="NCBI Taxonomy" id="2995303"/>
    <lineage>
        <taxon>Bacteria</taxon>
        <taxon>Pseudomonadati</taxon>
        <taxon>Myxococcota</taxon>
        <taxon>Polyangia</taxon>
        <taxon>Nannocystales</taxon>
        <taxon>Nannocystaceae</taxon>
        <taxon>Nannocystis</taxon>
    </lineage>
</organism>
<feature type="compositionally biased region" description="Pro residues" evidence="1">
    <location>
        <begin position="397"/>
        <end position="421"/>
    </location>
</feature>
<feature type="region of interest" description="Disordered" evidence="1">
    <location>
        <begin position="381"/>
        <end position="437"/>
    </location>
</feature>
<sequence>MIDLFLRRVAAGLAAAAGMAHDLQPWRVHAHSWTPSILSYPFPPRDPACTRTRLFADSNLVKIAAADDFRALQALPSMRYDWRRRTPSMRPRLSSGLVRVVALVALGLTVAPEVSAAPAPPAAPGTPPKNIRAALSDVALEPDGGGRLRHRGDGFTAIIHPDGAFEFRDHGGTIEINLFGLDMFRRRFREPEPERHPPIWIGIREELFFPQGRLPVAAGFIARFGGLADGPRKDRHKSEKRHFLAATERLRAHLANRAYRESLQRELAELGPHLVELWRDETLALAERKRQIFERWADCEDPSASARSERDGLRHAFADAARAKIEAFVRQSAPRGSQQAYTRAELARLNRGRTGESRFRPYEVSRSAQALADFEAVPDLDAPLLPPQSSPTWPAVPVLPEPPPRTEVPPASPPKSPPPDVGRPFTAPERSVPQRKGAAVPLCWLTRSC</sequence>
<accession>A0ABT5E5L0</accession>
<dbReference type="RefSeq" id="WP_272089633.1">
    <property type="nucleotide sequence ID" value="NZ_JAQNDL010000003.1"/>
</dbReference>
<proteinExistence type="predicted"/>
<evidence type="ECO:0000256" key="1">
    <source>
        <dbReference type="SAM" id="MobiDB-lite"/>
    </source>
</evidence>
<dbReference type="EMBL" id="JAQNDL010000003">
    <property type="protein sequence ID" value="MDC0721132.1"/>
    <property type="molecule type" value="Genomic_DNA"/>
</dbReference>
<dbReference type="Proteomes" id="UP001221686">
    <property type="component" value="Unassembled WGS sequence"/>
</dbReference>
<protein>
    <submittedName>
        <fullName evidence="2">Uncharacterized protein</fullName>
    </submittedName>
</protein>